<reference evidence="2" key="1">
    <citation type="journal article" date="2021" name="Nat. Commun.">
        <title>Genetic determinants of endophytism in the Arabidopsis root mycobiome.</title>
        <authorList>
            <person name="Mesny F."/>
            <person name="Miyauchi S."/>
            <person name="Thiergart T."/>
            <person name="Pickel B."/>
            <person name="Atanasova L."/>
            <person name="Karlsson M."/>
            <person name="Huettel B."/>
            <person name="Barry K.W."/>
            <person name="Haridas S."/>
            <person name="Chen C."/>
            <person name="Bauer D."/>
            <person name="Andreopoulos W."/>
            <person name="Pangilinan J."/>
            <person name="LaButti K."/>
            <person name="Riley R."/>
            <person name="Lipzen A."/>
            <person name="Clum A."/>
            <person name="Drula E."/>
            <person name="Henrissat B."/>
            <person name="Kohler A."/>
            <person name="Grigoriev I.V."/>
            <person name="Martin F.M."/>
            <person name="Hacquard S."/>
        </authorList>
    </citation>
    <scope>NUCLEOTIDE SEQUENCE</scope>
    <source>
        <strain evidence="2">FSSC 5 MPI-SDFR-AT-0091</strain>
    </source>
</reference>
<organism evidence="2 3">
    <name type="scientific">Fusarium solani</name>
    <name type="common">Filamentous fungus</name>
    <dbReference type="NCBI Taxonomy" id="169388"/>
    <lineage>
        <taxon>Eukaryota</taxon>
        <taxon>Fungi</taxon>
        <taxon>Dikarya</taxon>
        <taxon>Ascomycota</taxon>
        <taxon>Pezizomycotina</taxon>
        <taxon>Sordariomycetes</taxon>
        <taxon>Hypocreomycetidae</taxon>
        <taxon>Hypocreales</taxon>
        <taxon>Nectriaceae</taxon>
        <taxon>Fusarium</taxon>
        <taxon>Fusarium solani species complex</taxon>
    </lineage>
</organism>
<keyword evidence="3" id="KW-1185">Reference proteome</keyword>
<sequence>MRLWGMSTGLIGNAGPSLTGCQNSRGGPKSRMGWLRNPGDWLKCVKVDAMGFRSIRYRTGPRNVRRTDISWLSRRAVCAALRVCDSRRGRVCGGDIQDIGISTFTSCWRNRRHQGSRLRAMTKSRKKKQIRNHAKKTDSDLSKPGQEAIQCRAEPGACQCSGQ</sequence>
<dbReference type="EMBL" id="JAGTJS010000017">
    <property type="protein sequence ID" value="KAH7244740.1"/>
    <property type="molecule type" value="Genomic_DNA"/>
</dbReference>
<evidence type="ECO:0000256" key="1">
    <source>
        <dbReference type="SAM" id="MobiDB-lite"/>
    </source>
</evidence>
<feature type="compositionally biased region" description="Basic residues" evidence="1">
    <location>
        <begin position="119"/>
        <end position="134"/>
    </location>
</feature>
<dbReference type="AlphaFoldDB" id="A0A9P9K5I0"/>
<comment type="caution">
    <text evidence="2">The sequence shown here is derived from an EMBL/GenBank/DDBJ whole genome shotgun (WGS) entry which is preliminary data.</text>
</comment>
<evidence type="ECO:0000313" key="2">
    <source>
        <dbReference type="EMBL" id="KAH7244740.1"/>
    </source>
</evidence>
<dbReference type="PROSITE" id="PS51257">
    <property type="entry name" value="PROKAR_LIPOPROTEIN"/>
    <property type="match status" value="1"/>
</dbReference>
<dbReference type="Proteomes" id="UP000736672">
    <property type="component" value="Unassembled WGS sequence"/>
</dbReference>
<feature type="region of interest" description="Disordered" evidence="1">
    <location>
        <begin position="119"/>
        <end position="146"/>
    </location>
</feature>
<proteinExistence type="predicted"/>
<name>A0A9P9K5I0_FUSSL</name>
<evidence type="ECO:0000313" key="3">
    <source>
        <dbReference type="Proteomes" id="UP000736672"/>
    </source>
</evidence>
<accession>A0A9P9K5I0</accession>
<gene>
    <name evidence="2" type="ORF">B0J15DRAFT_87239</name>
</gene>
<protein>
    <submittedName>
        <fullName evidence="2">Uncharacterized protein</fullName>
    </submittedName>
</protein>